<keyword evidence="2" id="KW-0808">Transferase</keyword>
<keyword evidence="3" id="KW-1185">Reference proteome</keyword>
<dbReference type="SUPFAM" id="SSF53335">
    <property type="entry name" value="S-adenosyl-L-methionine-dependent methyltransferases"/>
    <property type="match status" value="1"/>
</dbReference>
<dbReference type="InterPro" id="IPR029063">
    <property type="entry name" value="SAM-dependent_MTases_sf"/>
</dbReference>
<dbReference type="Proteomes" id="UP001141259">
    <property type="component" value="Unassembled WGS sequence"/>
</dbReference>
<dbReference type="GO" id="GO:0032259">
    <property type="term" value="P:methylation"/>
    <property type="evidence" value="ECO:0007669"/>
    <property type="project" value="UniProtKB-KW"/>
</dbReference>
<dbReference type="PANTHER" id="PTHR42912:SF80">
    <property type="entry name" value="METHYLTRANSFERASE DOMAIN-CONTAINING PROTEIN"/>
    <property type="match status" value="1"/>
</dbReference>
<comment type="caution">
    <text evidence="2">The sequence shown here is derived from an EMBL/GenBank/DDBJ whole genome shotgun (WGS) entry which is preliminary data.</text>
</comment>
<evidence type="ECO:0000313" key="3">
    <source>
        <dbReference type="Proteomes" id="UP001141259"/>
    </source>
</evidence>
<sequence>MSGSRRFYDDLAATYHLIFGDWDASIARQASALSPLLAPGSRVLDCACGIGTQALGLAALGHPVTGSDLSPVAVARAAREAAARSLALPVVAADMRALPFAAGSFDVVLAADNAVPHLLTAADVGAAAREMRRVLRPGGRLVLSTRDYDALRRDRPLSTPPQRNADGTVTFQLWTWNADGTHYDLEHFQVEPRGGGWTTSVRRASYWAITRAELGGLLVDAGFTDVRWPDTDFFQPVISAASG</sequence>
<dbReference type="RefSeq" id="WP_259623862.1">
    <property type="nucleotide sequence ID" value="NZ_JANYMP010000006.1"/>
</dbReference>
<dbReference type="PANTHER" id="PTHR42912">
    <property type="entry name" value="METHYLTRANSFERASE"/>
    <property type="match status" value="1"/>
</dbReference>
<dbReference type="CDD" id="cd02440">
    <property type="entry name" value="AdoMet_MTases"/>
    <property type="match status" value="1"/>
</dbReference>
<gene>
    <name evidence="2" type="ORF">NZH93_16035</name>
</gene>
<evidence type="ECO:0000259" key="1">
    <source>
        <dbReference type="Pfam" id="PF13649"/>
    </source>
</evidence>
<name>A0A9X2VKL3_9PSEU</name>
<protein>
    <submittedName>
        <fullName evidence="2">Methyltransferase domain-containing protein</fullName>
    </submittedName>
</protein>
<reference evidence="2" key="1">
    <citation type="submission" date="2022-08" db="EMBL/GenBank/DDBJ databases">
        <authorList>
            <person name="Tistechok S."/>
            <person name="Samborskyy M."/>
            <person name="Roman I."/>
        </authorList>
    </citation>
    <scope>NUCLEOTIDE SEQUENCE</scope>
    <source>
        <strain evidence="2">DSM 103496</strain>
    </source>
</reference>
<dbReference type="AlphaFoldDB" id="A0A9X2VKL3"/>
<accession>A0A9X2VKL3</accession>
<dbReference type="Pfam" id="PF13649">
    <property type="entry name" value="Methyltransf_25"/>
    <property type="match status" value="1"/>
</dbReference>
<proteinExistence type="predicted"/>
<feature type="domain" description="Methyltransferase" evidence="1">
    <location>
        <begin position="43"/>
        <end position="139"/>
    </location>
</feature>
<dbReference type="InterPro" id="IPR041698">
    <property type="entry name" value="Methyltransf_25"/>
</dbReference>
<keyword evidence="2" id="KW-0489">Methyltransferase</keyword>
<dbReference type="Gene3D" id="3.40.50.150">
    <property type="entry name" value="Vaccinia Virus protein VP39"/>
    <property type="match status" value="1"/>
</dbReference>
<dbReference type="InterPro" id="IPR050508">
    <property type="entry name" value="Methyltransf_Superfamily"/>
</dbReference>
<dbReference type="EMBL" id="JANYMP010000006">
    <property type="protein sequence ID" value="MCS7478371.1"/>
    <property type="molecule type" value="Genomic_DNA"/>
</dbReference>
<organism evidence="2 3">
    <name type="scientific">Umezawaea endophytica</name>
    <dbReference type="NCBI Taxonomy" id="1654476"/>
    <lineage>
        <taxon>Bacteria</taxon>
        <taxon>Bacillati</taxon>
        <taxon>Actinomycetota</taxon>
        <taxon>Actinomycetes</taxon>
        <taxon>Pseudonocardiales</taxon>
        <taxon>Pseudonocardiaceae</taxon>
        <taxon>Umezawaea</taxon>
    </lineage>
</organism>
<dbReference type="GO" id="GO:0008168">
    <property type="term" value="F:methyltransferase activity"/>
    <property type="evidence" value="ECO:0007669"/>
    <property type="project" value="UniProtKB-KW"/>
</dbReference>
<evidence type="ECO:0000313" key="2">
    <source>
        <dbReference type="EMBL" id="MCS7478371.1"/>
    </source>
</evidence>